<dbReference type="Gene3D" id="3.40.50.150">
    <property type="entry name" value="Vaccinia Virus protein VP39"/>
    <property type="match status" value="1"/>
</dbReference>
<dbReference type="PANTHER" id="PTHR43591">
    <property type="entry name" value="METHYLTRANSFERASE"/>
    <property type="match status" value="1"/>
</dbReference>
<dbReference type="GO" id="GO:0008757">
    <property type="term" value="F:S-adenosylmethionine-dependent methyltransferase activity"/>
    <property type="evidence" value="ECO:0007669"/>
    <property type="project" value="InterPro"/>
</dbReference>
<evidence type="ECO:0000259" key="1">
    <source>
        <dbReference type="Pfam" id="PF08241"/>
    </source>
</evidence>
<dbReference type="OrthoDB" id="43862at2"/>
<dbReference type="GO" id="GO:0032259">
    <property type="term" value="P:methylation"/>
    <property type="evidence" value="ECO:0007669"/>
    <property type="project" value="UniProtKB-KW"/>
</dbReference>
<dbReference type="AlphaFoldDB" id="A0A402B8K5"/>
<reference evidence="3" key="1">
    <citation type="submission" date="2018-12" db="EMBL/GenBank/DDBJ databases">
        <title>Tengunoibacter tsumagoiensis gen. nov., sp. nov., Dictyobacter kobayashii sp. nov., D. alpinus sp. nov., and D. joshuensis sp. nov. and description of Dictyobacteraceae fam. nov. within the order Ktedonobacterales isolated from Tengu-no-mugimeshi.</title>
        <authorList>
            <person name="Wang C.M."/>
            <person name="Zheng Y."/>
            <person name="Sakai Y."/>
            <person name="Toyoda A."/>
            <person name="Minakuchi Y."/>
            <person name="Abe K."/>
            <person name="Yokota A."/>
            <person name="Yabe S."/>
        </authorList>
    </citation>
    <scope>NUCLEOTIDE SEQUENCE [LARGE SCALE GENOMIC DNA]</scope>
    <source>
        <strain evidence="3">Uno16</strain>
    </source>
</reference>
<proteinExistence type="predicted"/>
<dbReference type="RefSeq" id="WP_126627995.1">
    <property type="nucleotide sequence ID" value="NZ_BIFT01000001.1"/>
</dbReference>
<protein>
    <submittedName>
        <fullName evidence="2">Putative methyltransferase YcgJ</fullName>
    </submittedName>
</protein>
<keyword evidence="3" id="KW-1185">Reference proteome</keyword>
<dbReference type="InterPro" id="IPR013216">
    <property type="entry name" value="Methyltransf_11"/>
</dbReference>
<organism evidence="2 3">
    <name type="scientific">Dictyobacter alpinus</name>
    <dbReference type="NCBI Taxonomy" id="2014873"/>
    <lineage>
        <taxon>Bacteria</taxon>
        <taxon>Bacillati</taxon>
        <taxon>Chloroflexota</taxon>
        <taxon>Ktedonobacteria</taxon>
        <taxon>Ktedonobacterales</taxon>
        <taxon>Dictyobacteraceae</taxon>
        <taxon>Dictyobacter</taxon>
    </lineage>
</organism>
<keyword evidence="2" id="KW-0489">Methyltransferase</keyword>
<feature type="domain" description="Methyltransferase type 11" evidence="1">
    <location>
        <begin position="55"/>
        <end position="150"/>
    </location>
</feature>
<dbReference type="SUPFAM" id="SSF53335">
    <property type="entry name" value="S-adenosyl-L-methionine-dependent methyltransferases"/>
    <property type="match status" value="1"/>
</dbReference>
<dbReference type="Proteomes" id="UP000287171">
    <property type="component" value="Unassembled WGS sequence"/>
</dbReference>
<evidence type="ECO:0000313" key="2">
    <source>
        <dbReference type="EMBL" id="GCE27688.1"/>
    </source>
</evidence>
<dbReference type="EMBL" id="BIFT01000001">
    <property type="protein sequence ID" value="GCE27688.1"/>
    <property type="molecule type" value="Genomic_DNA"/>
</dbReference>
<keyword evidence="2" id="KW-0808">Transferase</keyword>
<accession>A0A402B8K5</accession>
<gene>
    <name evidence="2" type="primary">ycgJ</name>
    <name evidence="2" type="ORF">KDA_31720</name>
</gene>
<evidence type="ECO:0000313" key="3">
    <source>
        <dbReference type="Proteomes" id="UP000287171"/>
    </source>
</evidence>
<dbReference type="InterPro" id="IPR029063">
    <property type="entry name" value="SAM-dependent_MTases_sf"/>
</dbReference>
<dbReference type="Pfam" id="PF08241">
    <property type="entry name" value="Methyltransf_11"/>
    <property type="match status" value="1"/>
</dbReference>
<name>A0A402B8K5_9CHLR</name>
<dbReference type="CDD" id="cd02440">
    <property type="entry name" value="AdoMet_MTases"/>
    <property type="match status" value="1"/>
</dbReference>
<sequence>MGQSLPADDQDQKARVQAYFSRTAASYVTSASHRYGNDLQRLIELGEWEPQDHALDIATGGGHTALAVAPYVARIAVTDLTPTMLETAQTFLLSQGVSNAYFQRADAEALPFADASFDRVTCRIAPHHFPDVGKAVQEVARVLKAGGLFLLIDNIAPDDAALDTFNNTVEKWRDHSHGRSYTQREWETFFTQAGLLIEHTETFRKTHNYDDWTARSQLATSEKAALEDYILQSDESTRHYFEVHSNEDGHLKDFTMDTLLLKGRKPLA</sequence>
<comment type="caution">
    <text evidence="2">The sequence shown here is derived from an EMBL/GenBank/DDBJ whole genome shotgun (WGS) entry which is preliminary data.</text>
</comment>